<protein>
    <submittedName>
        <fullName evidence="1">Uncharacterized protein</fullName>
    </submittedName>
</protein>
<proteinExistence type="predicted"/>
<evidence type="ECO:0000313" key="2">
    <source>
        <dbReference type="Proteomes" id="UP001056120"/>
    </source>
</evidence>
<evidence type="ECO:0000313" key="1">
    <source>
        <dbReference type="EMBL" id="KAI3744762.1"/>
    </source>
</evidence>
<gene>
    <name evidence="1" type="ORF">L1987_57853</name>
</gene>
<keyword evidence="2" id="KW-1185">Reference proteome</keyword>
<reference evidence="2" key="1">
    <citation type="journal article" date="2022" name="Mol. Ecol. Resour.">
        <title>The genomes of chicory, endive, great burdock and yacon provide insights into Asteraceae palaeo-polyploidization history and plant inulin production.</title>
        <authorList>
            <person name="Fan W."/>
            <person name="Wang S."/>
            <person name="Wang H."/>
            <person name="Wang A."/>
            <person name="Jiang F."/>
            <person name="Liu H."/>
            <person name="Zhao H."/>
            <person name="Xu D."/>
            <person name="Zhang Y."/>
        </authorList>
    </citation>
    <scope>NUCLEOTIDE SEQUENCE [LARGE SCALE GENOMIC DNA]</scope>
    <source>
        <strain evidence="2">cv. Yunnan</strain>
    </source>
</reference>
<sequence>MLDCPKAVESNFAAIVSSFEESFVTKVILTKSGAKSLKKLEPKSTQQSDEKLKQSGMEMDVEKSNTRNKKFLVCLKEASKLKHSIFPFLIFGNKNVLKKGVMVHMWHKWKAKLLDKDKAMECVEIESIMNKQGCDENLKNKVYRDLKEDATIKDQKLEWLLN</sequence>
<comment type="caution">
    <text evidence="1">The sequence shown here is derived from an EMBL/GenBank/DDBJ whole genome shotgun (WGS) entry which is preliminary data.</text>
</comment>
<name>A0ACB9DEP2_9ASTR</name>
<accession>A0ACB9DEP2</accession>
<dbReference type="Proteomes" id="UP001056120">
    <property type="component" value="Linkage Group LG19"/>
</dbReference>
<organism evidence="1 2">
    <name type="scientific">Smallanthus sonchifolius</name>
    <dbReference type="NCBI Taxonomy" id="185202"/>
    <lineage>
        <taxon>Eukaryota</taxon>
        <taxon>Viridiplantae</taxon>
        <taxon>Streptophyta</taxon>
        <taxon>Embryophyta</taxon>
        <taxon>Tracheophyta</taxon>
        <taxon>Spermatophyta</taxon>
        <taxon>Magnoliopsida</taxon>
        <taxon>eudicotyledons</taxon>
        <taxon>Gunneridae</taxon>
        <taxon>Pentapetalae</taxon>
        <taxon>asterids</taxon>
        <taxon>campanulids</taxon>
        <taxon>Asterales</taxon>
        <taxon>Asteraceae</taxon>
        <taxon>Asteroideae</taxon>
        <taxon>Heliantheae alliance</taxon>
        <taxon>Millerieae</taxon>
        <taxon>Smallanthus</taxon>
    </lineage>
</organism>
<reference evidence="1 2" key="2">
    <citation type="journal article" date="2022" name="Mol. Ecol. Resour.">
        <title>The genomes of chicory, endive, great burdock and yacon provide insights into Asteraceae paleo-polyploidization history and plant inulin production.</title>
        <authorList>
            <person name="Fan W."/>
            <person name="Wang S."/>
            <person name="Wang H."/>
            <person name="Wang A."/>
            <person name="Jiang F."/>
            <person name="Liu H."/>
            <person name="Zhao H."/>
            <person name="Xu D."/>
            <person name="Zhang Y."/>
        </authorList>
    </citation>
    <scope>NUCLEOTIDE SEQUENCE [LARGE SCALE GENOMIC DNA]</scope>
    <source>
        <strain evidence="2">cv. Yunnan</strain>
        <tissue evidence="1">Leaves</tissue>
    </source>
</reference>
<dbReference type="EMBL" id="CM042036">
    <property type="protein sequence ID" value="KAI3744762.1"/>
    <property type="molecule type" value="Genomic_DNA"/>
</dbReference>